<name>A0A0A7KH11_9DEIO</name>
<accession>A0A0A7KH11</accession>
<dbReference type="STRING" id="1182571.QR90_10020"/>
<comment type="similarity">
    <text evidence="1">Belongs to the barstar family.</text>
</comment>
<dbReference type="AlphaFoldDB" id="A0A0A7KH11"/>
<dbReference type="InterPro" id="IPR000468">
    <property type="entry name" value="Barstar"/>
</dbReference>
<dbReference type="InterPro" id="IPR035905">
    <property type="entry name" value="Barstar-like_sf"/>
</dbReference>
<gene>
    <name evidence="3" type="ORF">QR90_10020</name>
</gene>
<dbReference type="Proteomes" id="UP000030634">
    <property type="component" value="Chromosome"/>
</dbReference>
<evidence type="ECO:0000313" key="4">
    <source>
        <dbReference type="Proteomes" id="UP000030634"/>
    </source>
</evidence>
<feature type="domain" description="Barstar (barnase inhibitor)" evidence="2">
    <location>
        <begin position="30"/>
        <end position="121"/>
    </location>
</feature>
<evidence type="ECO:0000313" key="3">
    <source>
        <dbReference type="EMBL" id="AIZ45360.1"/>
    </source>
</evidence>
<protein>
    <submittedName>
        <fullName evidence="3">Nuclease inhibitor</fullName>
    </submittedName>
</protein>
<organism evidence="3 4">
    <name type="scientific">Deinococcus radiopugnans</name>
    <dbReference type="NCBI Taxonomy" id="57497"/>
    <lineage>
        <taxon>Bacteria</taxon>
        <taxon>Thermotogati</taxon>
        <taxon>Deinococcota</taxon>
        <taxon>Deinococci</taxon>
        <taxon>Deinococcales</taxon>
        <taxon>Deinococcaceae</taxon>
        <taxon>Deinococcus</taxon>
    </lineage>
</organism>
<dbReference type="KEGG" id="dsw:QR90_10020"/>
<dbReference type="Gene3D" id="3.30.370.10">
    <property type="entry name" value="Barstar-like"/>
    <property type="match status" value="1"/>
</dbReference>
<dbReference type="SUPFAM" id="SSF52038">
    <property type="entry name" value="Barstar-related"/>
    <property type="match status" value="1"/>
</dbReference>
<proteinExistence type="inferred from homology"/>
<dbReference type="EMBL" id="CP010028">
    <property type="protein sequence ID" value="AIZ45360.1"/>
    <property type="molecule type" value="Genomic_DNA"/>
</dbReference>
<dbReference type="HOGENOM" id="CLU_1913604_0_0_0"/>
<dbReference type="Pfam" id="PF01337">
    <property type="entry name" value="Barstar"/>
    <property type="match status" value="1"/>
</dbReference>
<evidence type="ECO:0000256" key="1">
    <source>
        <dbReference type="ARBA" id="ARBA00006845"/>
    </source>
</evidence>
<evidence type="ECO:0000259" key="2">
    <source>
        <dbReference type="Pfam" id="PF01337"/>
    </source>
</evidence>
<reference evidence="4" key="1">
    <citation type="submission" date="2014-11" db="EMBL/GenBank/DDBJ databases">
        <title>Hymenobacter sp. DG25B genome submission.</title>
        <authorList>
            <person name="Jung H.-Y."/>
            <person name="Kim M.K."/>
            <person name="Srinivasan S."/>
            <person name="Lim S."/>
        </authorList>
    </citation>
    <scope>NUCLEOTIDE SEQUENCE [LARGE SCALE GENOMIC DNA]</scope>
    <source>
        <strain evidence="4">DY59</strain>
    </source>
</reference>
<sequence>MMQVFDEAPEGIQKAPHEPRMLAAGYQVALREVVFSDVHDKESLMLALLRGLALTDNFGRNWDALYDVLTDPEARPAKLGLLLRDFEHFCHRHPHLSGELERVLLDAQRDAAEHGRQLWLLSEELESDPANW</sequence>